<evidence type="ECO:0000256" key="4">
    <source>
        <dbReference type="SAM" id="MobiDB-lite"/>
    </source>
</evidence>
<keyword evidence="1" id="KW-0547">Nucleotide-binding</keyword>
<dbReference type="SMART" id="SM00382">
    <property type="entry name" value="AAA"/>
    <property type="match status" value="2"/>
</dbReference>
<comment type="caution">
    <text evidence="6">The sequence shown here is derived from an EMBL/GenBank/DDBJ whole genome shotgun (WGS) entry which is preliminary data.</text>
</comment>
<dbReference type="PROSITE" id="PS00211">
    <property type="entry name" value="ABC_TRANSPORTER_1"/>
    <property type="match status" value="2"/>
</dbReference>
<dbReference type="InterPro" id="IPR003593">
    <property type="entry name" value="AAA+_ATPase"/>
</dbReference>
<feature type="coiled-coil region" evidence="3">
    <location>
        <begin position="251"/>
        <end position="278"/>
    </location>
</feature>
<organism evidence="6 7">
    <name type="scientific">Paenibacillus thermoaerophilus</name>
    <dbReference type="NCBI Taxonomy" id="1215385"/>
    <lineage>
        <taxon>Bacteria</taxon>
        <taxon>Bacillati</taxon>
        <taxon>Bacillota</taxon>
        <taxon>Bacilli</taxon>
        <taxon>Bacillales</taxon>
        <taxon>Paenibacillaceae</taxon>
        <taxon>Paenibacillus</taxon>
    </lineage>
</organism>
<dbReference type="SUPFAM" id="SSF52540">
    <property type="entry name" value="P-loop containing nucleoside triphosphate hydrolases"/>
    <property type="match status" value="2"/>
</dbReference>
<dbReference type="InterPro" id="IPR017871">
    <property type="entry name" value="ABC_transporter-like_CS"/>
</dbReference>
<keyword evidence="7" id="KW-1185">Reference proteome</keyword>
<keyword evidence="2 6" id="KW-0067">ATP-binding</keyword>
<dbReference type="InterPro" id="IPR037118">
    <property type="entry name" value="Val-tRNA_synth_C_sf"/>
</dbReference>
<name>A0ABW2V316_9BACL</name>
<dbReference type="Proteomes" id="UP001596528">
    <property type="component" value="Unassembled WGS sequence"/>
</dbReference>
<dbReference type="InterPro" id="IPR003439">
    <property type="entry name" value="ABC_transporter-like_ATP-bd"/>
</dbReference>
<reference evidence="7" key="1">
    <citation type="journal article" date="2019" name="Int. J. Syst. Evol. Microbiol.">
        <title>The Global Catalogue of Microorganisms (GCM) 10K type strain sequencing project: providing services to taxonomists for standard genome sequencing and annotation.</title>
        <authorList>
            <consortium name="The Broad Institute Genomics Platform"/>
            <consortium name="The Broad Institute Genome Sequencing Center for Infectious Disease"/>
            <person name="Wu L."/>
            <person name="Ma J."/>
        </authorList>
    </citation>
    <scope>NUCLEOTIDE SEQUENCE [LARGE SCALE GENOMIC DNA]</scope>
    <source>
        <strain evidence="7">JCM 18657</strain>
    </source>
</reference>
<evidence type="ECO:0000259" key="5">
    <source>
        <dbReference type="PROSITE" id="PS50893"/>
    </source>
</evidence>
<dbReference type="Pfam" id="PF16326">
    <property type="entry name" value="ABC_tran_CTD"/>
    <property type="match status" value="1"/>
</dbReference>
<evidence type="ECO:0000313" key="7">
    <source>
        <dbReference type="Proteomes" id="UP001596528"/>
    </source>
</evidence>
<accession>A0ABW2V316</accession>
<feature type="compositionally biased region" description="Low complexity" evidence="4">
    <location>
        <begin position="558"/>
        <end position="579"/>
    </location>
</feature>
<gene>
    <name evidence="6" type="ORF">ACFQWB_06710</name>
</gene>
<dbReference type="PANTHER" id="PTHR42855:SF2">
    <property type="entry name" value="DRUG RESISTANCE ABC TRANSPORTER,ATP-BINDING PROTEIN"/>
    <property type="match status" value="1"/>
</dbReference>
<dbReference type="Pfam" id="PF00005">
    <property type="entry name" value="ABC_tran"/>
    <property type="match status" value="2"/>
</dbReference>
<evidence type="ECO:0000256" key="2">
    <source>
        <dbReference type="ARBA" id="ARBA00022840"/>
    </source>
</evidence>
<dbReference type="InterPro" id="IPR051309">
    <property type="entry name" value="ABCF_ATPase"/>
</dbReference>
<dbReference type="CDD" id="cd03221">
    <property type="entry name" value="ABCF_EF-3"/>
    <property type="match status" value="2"/>
</dbReference>
<dbReference type="PANTHER" id="PTHR42855">
    <property type="entry name" value="ABC TRANSPORTER ATP-BINDING SUBUNIT"/>
    <property type="match status" value="1"/>
</dbReference>
<evidence type="ECO:0000256" key="3">
    <source>
        <dbReference type="SAM" id="Coils"/>
    </source>
</evidence>
<keyword evidence="3" id="KW-0175">Coiled coil</keyword>
<dbReference type="Gene3D" id="1.10.287.380">
    <property type="entry name" value="Valyl-tRNA synthetase, C-terminal domain"/>
    <property type="match status" value="1"/>
</dbReference>
<sequence length="658" mass="74276">MLLQLKHIHKSYGTTAVLTDISMQIQERERIGLVGVNGAGKSTLLKIIAGELSADSGDIIMPKDIRIGYMAQQSGLQSDRSIYEEMRGVFAHLFAMEQELRALETAMADPDTSSDPARLEDVMRRYDALSERFRSLGGYEAEARIRIVLHGMGFGDFPPDTRIPTLSGGQKTRLALAKLLLQEPDLLLLDEPTNYLDIPTLTWLEGYLKGYSGALLIVSHDRYFLDATVTAIYEIERTEAKRYTGNYSRFIEIKETEADIYRKHYEKQQEEIAKLEEFIRRNIARASTTRRAQSRRKQLERMQRLDRPPGELRRAAFAFEIDRTSGNDVLEVSGLTASVGDASNESGRRRLWEGLSFRLTRGEMVALIGPNGIGKSTLLKTLVGQHRPDAGTIRWGSNVKLAYYDQEQTGLNPANTVLEEVWSAFPHLEEARIRTVLGQFLFSGEDVLKRISSLSGGEKARVSLAKLMLLRANVLILDEPTNHLDVYSKEVLEDALLDYEGTVLFISHDRYFLNKLADRVVELDNGGITVYLGNYDDYVEKKKELEFMAAENRRQSGDDPAGAHAEPPAGGSPAKAASSYDAAKQNKRQERSRLRRIEQLEAEISSLEAEQTELQEQLAQPEVYGNYLLVQEKQAALMLLQEKLAERYAEWEQLMEET</sequence>
<dbReference type="GO" id="GO:0005524">
    <property type="term" value="F:ATP binding"/>
    <property type="evidence" value="ECO:0007669"/>
    <property type="project" value="UniProtKB-KW"/>
</dbReference>
<dbReference type="Pfam" id="PF12848">
    <property type="entry name" value="ABC_tran_Xtn"/>
    <property type="match status" value="1"/>
</dbReference>
<dbReference type="EMBL" id="JBHTGQ010000015">
    <property type="protein sequence ID" value="MFC7749628.1"/>
    <property type="molecule type" value="Genomic_DNA"/>
</dbReference>
<dbReference type="PROSITE" id="PS50893">
    <property type="entry name" value="ABC_TRANSPORTER_2"/>
    <property type="match status" value="2"/>
</dbReference>
<feature type="region of interest" description="Disordered" evidence="4">
    <location>
        <begin position="553"/>
        <end position="592"/>
    </location>
</feature>
<feature type="domain" description="ABC transporter" evidence="5">
    <location>
        <begin position="3"/>
        <end position="262"/>
    </location>
</feature>
<dbReference type="RefSeq" id="WP_138790151.1">
    <property type="nucleotide sequence ID" value="NZ_JBHTGQ010000015.1"/>
</dbReference>
<protein>
    <submittedName>
        <fullName evidence="6">ABC-F family ATP-binding cassette domain-containing protein</fullName>
    </submittedName>
</protein>
<evidence type="ECO:0000313" key="6">
    <source>
        <dbReference type="EMBL" id="MFC7749628.1"/>
    </source>
</evidence>
<dbReference type="InterPro" id="IPR032524">
    <property type="entry name" value="ABC_tran_C"/>
</dbReference>
<dbReference type="Gene3D" id="3.40.50.300">
    <property type="entry name" value="P-loop containing nucleotide triphosphate hydrolases"/>
    <property type="match status" value="2"/>
</dbReference>
<dbReference type="InterPro" id="IPR027417">
    <property type="entry name" value="P-loop_NTPase"/>
</dbReference>
<dbReference type="InterPro" id="IPR032781">
    <property type="entry name" value="ABC_tran_Xtn"/>
</dbReference>
<feature type="domain" description="ABC transporter" evidence="5">
    <location>
        <begin position="330"/>
        <end position="550"/>
    </location>
</feature>
<evidence type="ECO:0000256" key="1">
    <source>
        <dbReference type="ARBA" id="ARBA00022741"/>
    </source>
</evidence>
<proteinExistence type="predicted"/>